<keyword evidence="5" id="KW-1185">Reference proteome</keyword>
<dbReference type="OrthoDB" id="194358at2759"/>
<organism evidence="4 5">
    <name type="scientific">Gymnopus androsaceus JB14</name>
    <dbReference type="NCBI Taxonomy" id="1447944"/>
    <lineage>
        <taxon>Eukaryota</taxon>
        <taxon>Fungi</taxon>
        <taxon>Dikarya</taxon>
        <taxon>Basidiomycota</taxon>
        <taxon>Agaricomycotina</taxon>
        <taxon>Agaricomycetes</taxon>
        <taxon>Agaricomycetidae</taxon>
        <taxon>Agaricales</taxon>
        <taxon>Marasmiineae</taxon>
        <taxon>Omphalotaceae</taxon>
        <taxon>Gymnopus</taxon>
    </lineage>
</organism>
<feature type="repeat" description="ANK" evidence="3">
    <location>
        <begin position="48"/>
        <end position="80"/>
    </location>
</feature>
<evidence type="ECO:0000256" key="1">
    <source>
        <dbReference type="ARBA" id="ARBA00022737"/>
    </source>
</evidence>
<feature type="non-terminal residue" evidence="4">
    <location>
        <position position="1"/>
    </location>
</feature>
<dbReference type="PROSITE" id="PS50088">
    <property type="entry name" value="ANK_REPEAT"/>
    <property type="match status" value="2"/>
</dbReference>
<dbReference type="InterPro" id="IPR036770">
    <property type="entry name" value="Ankyrin_rpt-contain_sf"/>
</dbReference>
<dbReference type="EMBL" id="ML769570">
    <property type="protein sequence ID" value="KAE9393507.1"/>
    <property type="molecule type" value="Genomic_DNA"/>
</dbReference>
<evidence type="ECO:0000313" key="5">
    <source>
        <dbReference type="Proteomes" id="UP000799118"/>
    </source>
</evidence>
<dbReference type="Pfam" id="PF12796">
    <property type="entry name" value="Ank_2"/>
    <property type="match status" value="1"/>
</dbReference>
<dbReference type="SMART" id="SM00248">
    <property type="entry name" value="ANK"/>
    <property type="match status" value="2"/>
</dbReference>
<evidence type="ECO:0000313" key="4">
    <source>
        <dbReference type="EMBL" id="KAE9393507.1"/>
    </source>
</evidence>
<feature type="repeat" description="ANK" evidence="3">
    <location>
        <begin position="15"/>
        <end position="47"/>
    </location>
</feature>
<dbReference type="PANTHER" id="PTHR24198">
    <property type="entry name" value="ANKYRIN REPEAT AND PROTEIN KINASE DOMAIN-CONTAINING PROTEIN"/>
    <property type="match status" value="1"/>
</dbReference>
<protein>
    <submittedName>
        <fullName evidence="4">Ankyrin</fullName>
    </submittedName>
</protein>
<keyword evidence="1" id="KW-0677">Repeat</keyword>
<dbReference type="Gene3D" id="1.25.40.20">
    <property type="entry name" value="Ankyrin repeat-containing domain"/>
    <property type="match status" value="2"/>
</dbReference>
<sequence>LLLEKGAHMDAQDENNDSALHCASWKGHIQVAKLLIDSGANIHLVGFGKQTPLISAAEEGQLEIVSLLLDQGAHIDVQDEDNATALHFA</sequence>
<evidence type="ECO:0000256" key="2">
    <source>
        <dbReference type="ARBA" id="ARBA00023043"/>
    </source>
</evidence>
<keyword evidence="2 3" id="KW-0040">ANK repeat</keyword>
<dbReference type="Pfam" id="PF13637">
    <property type="entry name" value="Ank_4"/>
    <property type="match status" value="1"/>
</dbReference>
<dbReference type="Proteomes" id="UP000799118">
    <property type="component" value="Unassembled WGS sequence"/>
</dbReference>
<dbReference type="PANTHER" id="PTHR24198:SF165">
    <property type="entry name" value="ANKYRIN REPEAT-CONTAINING PROTEIN-RELATED"/>
    <property type="match status" value="1"/>
</dbReference>
<dbReference type="SUPFAM" id="SSF48403">
    <property type="entry name" value="Ankyrin repeat"/>
    <property type="match status" value="1"/>
</dbReference>
<accession>A0A6A4H8J2</accession>
<dbReference type="InterPro" id="IPR002110">
    <property type="entry name" value="Ankyrin_rpt"/>
</dbReference>
<dbReference type="AlphaFoldDB" id="A0A6A4H8J2"/>
<gene>
    <name evidence="4" type="ORF">BT96DRAFT_777308</name>
</gene>
<proteinExistence type="predicted"/>
<reference evidence="4" key="1">
    <citation type="journal article" date="2019" name="Environ. Microbiol.">
        <title>Fungal ecological strategies reflected in gene transcription - a case study of two litter decomposers.</title>
        <authorList>
            <person name="Barbi F."/>
            <person name="Kohler A."/>
            <person name="Barry K."/>
            <person name="Baskaran P."/>
            <person name="Daum C."/>
            <person name="Fauchery L."/>
            <person name="Ihrmark K."/>
            <person name="Kuo A."/>
            <person name="LaButti K."/>
            <person name="Lipzen A."/>
            <person name="Morin E."/>
            <person name="Grigoriev I.V."/>
            <person name="Henrissat B."/>
            <person name="Lindahl B."/>
            <person name="Martin F."/>
        </authorList>
    </citation>
    <scope>NUCLEOTIDE SEQUENCE</scope>
    <source>
        <strain evidence="4">JB14</strain>
    </source>
</reference>
<name>A0A6A4H8J2_9AGAR</name>
<evidence type="ECO:0000256" key="3">
    <source>
        <dbReference type="PROSITE-ProRule" id="PRU00023"/>
    </source>
</evidence>
<dbReference type="PROSITE" id="PS50297">
    <property type="entry name" value="ANK_REP_REGION"/>
    <property type="match status" value="2"/>
</dbReference>
<dbReference type="PRINTS" id="PR01415">
    <property type="entry name" value="ANKYRIN"/>
</dbReference>
<feature type="non-terminal residue" evidence="4">
    <location>
        <position position="89"/>
    </location>
</feature>